<dbReference type="GO" id="GO:0007165">
    <property type="term" value="P:signal transduction"/>
    <property type="evidence" value="ECO:0007669"/>
    <property type="project" value="InterPro"/>
</dbReference>
<proteinExistence type="predicted"/>
<protein>
    <submittedName>
        <fullName evidence="3">DUF1566 domain-containing protein</fullName>
    </submittedName>
</protein>
<evidence type="ECO:0000259" key="1">
    <source>
        <dbReference type="PROSITE" id="PS50104"/>
    </source>
</evidence>
<evidence type="ECO:0000313" key="2">
    <source>
        <dbReference type="EMBL" id="MBO0613942.1"/>
    </source>
</evidence>
<dbReference type="InterPro" id="IPR000157">
    <property type="entry name" value="TIR_dom"/>
</dbReference>
<keyword evidence="4" id="KW-1185">Reference proteome</keyword>
<feature type="domain" description="TIR" evidence="1">
    <location>
        <begin position="18"/>
        <end position="147"/>
    </location>
</feature>
<dbReference type="AlphaFoldDB" id="A0A8B0SKL8"/>
<dbReference type="Proteomes" id="UP000664466">
    <property type="component" value="Unassembled WGS sequence"/>
</dbReference>
<dbReference type="EMBL" id="CP072748">
    <property type="protein sequence ID" value="QTX10307.1"/>
    <property type="molecule type" value="Genomic_DNA"/>
</dbReference>
<dbReference type="Gene3D" id="3.40.50.10140">
    <property type="entry name" value="Toll/interleukin-1 receptor homology (TIR) domain"/>
    <property type="match status" value="1"/>
</dbReference>
<gene>
    <name evidence="3" type="ORF">J1836_017240</name>
    <name evidence="2" type="ORF">J1836_13610</name>
</gene>
<reference evidence="2 4" key="1">
    <citation type="submission" date="2021-03" db="EMBL/GenBank/DDBJ databases">
        <title>Draft genome and methylome analysis of Thiotrix fructosivoruns ATCC 49748.</title>
        <authorList>
            <person name="Fomenkov A."/>
            <person name="Grabovich M.Y."/>
            <person name="Roberts R.J."/>
        </authorList>
    </citation>
    <scope>NUCLEOTIDE SEQUENCE [LARGE SCALE GENOMIC DNA]</scope>
    <source>
        <strain evidence="2 4">ATCC 49748</strain>
    </source>
</reference>
<dbReference type="Pfam" id="PF07603">
    <property type="entry name" value="Lcl_C"/>
    <property type="match status" value="1"/>
</dbReference>
<dbReference type="PANTHER" id="PTHR35812:SF1">
    <property type="entry name" value="LIPOPROTEIN"/>
    <property type="match status" value="1"/>
</dbReference>
<dbReference type="EMBL" id="JAFMPM010000007">
    <property type="protein sequence ID" value="MBO0613942.1"/>
    <property type="molecule type" value="Genomic_DNA"/>
</dbReference>
<dbReference type="PANTHER" id="PTHR35812">
    <property type="entry name" value="LIPOPROTEIN"/>
    <property type="match status" value="1"/>
</dbReference>
<dbReference type="SMART" id="SM00255">
    <property type="entry name" value="TIR"/>
    <property type="match status" value="1"/>
</dbReference>
<dbReference type="PROSITE" id="PS50104">
    <property type="entry name" value="TIR"/>
    <property type="match status" value="1"/>
</dbReference>
<dbReference type="RefSeq" id="WP_207251675.1">
    <property type="nucleotide sequence ID" value="NZ_JAFMPM010000007.1"/>
</dbReference>
<sequence length="391" mass="43636">MPNIVYYPFIGDSLSVIGMHDIFLSYSTKDRERLKPLFQALAQQGWSVFWDHQSIHTGENWHRKIDQAIRESRCVVVVWSKSSVDSEWVLEEASKGKSRNVLLPIRIDAVEPPFGFGMRQAGDFTGWNGKGDHPAFIELAAQIYGLLGRGMQPPPQPPPKKFPWLPVLFLSTGVLGEGGYYWQVSGKFSVGASLAGDSSVQQINLVQKESLAGQAPTATQPNVQPIATVSGRYHINGDGTVTDTKTNLVWKQCSEGQSGKNCTVWPLIGEVALYKTATEKDGNFSKPNDINTNFAGFSDWRMPTHEELRTLVYCSNGTPQEKAWRDSCGKSGEYQQPTIDLNVFPNTRDWPYLSSSLEDKRYAWSVDFSTGEDDWDHSDSPAHVRLVRSGQ</sequence>
<name>A0A8B0SKL8_9GAMM</name>
<dbReference type="Pfam" id="PF13676">
    <property type="entry name" value="TIR_2"/>
    <property type="match status" value="1"/>
</dbReference>
<dbReference type="SUPFAM" id="SSF52200">
    <property type="entry name" value="Toll/Interleukin receptor TIR domain"/>
    <property type="match status" value="1"/>
</dbReference>
<reference evidence="3" key="2">
    <citation type="submission" date="2021-04" db="EMBL/GenBank/DDBJ databases">
        <title>Complete Genome and methylome analysis of Thiothrix fructosivorans ATCC 49748.</title>
        <authorList>
            <person name="Fomenkov A."/>
            <person name="Sun L."/>
            <person name="Vincze T."/>
            <person name="Grabovich M.Y."/>
            <person name="Roberts R.J."/>
        </authorList>
    </citation>
    <scope>NUCLEOTIDE SEQUENCE</scope>
    <source>
        <strain evidence="3">ATCC 49748</strain>
    </source>
</reference>
<evidence type="ECO:0000313" key="4">
    <source>
        <dbReference type="Proteomes" id="UP000664466"/>
    </source>
</evidence>
<accession>A0A8B0SKL8</accession>
<evidence type="ECO:0000313" key="3">
    <source>
        <dbReference type="EMBL" id="QTX10307.1"/>
    </source>
</evidence>
<dbReference type="InterPro" id="IPR035897">
    <property type="entry name" value="Toll_tir_struct_dom_sf"/>
</dbReference>
<organism evidence="3">
    <name type="scientific">Thiothrix fructosivorans</name>
    <dbReference type="NCBI Taxonomy" id="111770"/>
    <lineage>
        <taxon>Bacteria</taxon>
        <taxon>Pseudomonadati</taxon>
        <taxon>Pseudomonadota</taxon>
        <taxon>Gammaproteobacteria</taxon>
        <taxon>Thiotrichales</taxon>
        <taxon>Thiotrichaceae</taxon>
        <taxon>Thiothrix</taxon>
    </lineage>
</organism>
<dbReference type="InterPro" id="IPR011460">
    <property type="entry name" value="Lcl_C"/>
</dbReference>